<organism evidence="3 4">
    <name type="scientific">Vigna mungo</name>
    <name type="common">Black gram</name>
    <name type="synonym">Phaseolus mungo</name>
    <dbReference type="NCBI Taxonomy" id="3915"/>
    <lineage>
        <taxon>Eukaryota</taxon>
        <taxon>Viridiplantae</taxon>
        <taxon>Streptophyta</taxon>
        <taxon>Embryophyta</taxon>
        <taxon>Tracheophyta</taxon>
        <taxon>Spermatophyta</taxon>
        <taxon>Magnoliopsida</taxon>
        <taxon>eudicotyledons</taxon>
        <taxon>Gunneridae</taxon>
        <taxon>Pentapetalae</taxon>
        <taxon>rosids</taxon>
        <taxon>fabids</taxon>
        <taxon>Fabales</taxon>
        <taxon>Fabaceae</taxon>
        <taxon>Papilionoideae</taxon>
        <taxon>50 kb inversion clade</taxon>
        <taxon>NPAAA clade</taxon>
        <taxon>indigoferoid/millettioid clade</taxon>
        <taxon>Phaseoleae</taxon>
        <taxon>Vigna</taxon>
    </lineage>
</organism>
<accession>A0AAQ3PF92</accession>
<keyword evidence="4" id="KW-1185">Reference proteome</keyword>
<keyword evidence="1" id="KW-0472">Membrane</keyword>
<feature type="chain" id="PRO_5042882834" evidence="2">
    <location>
        <begin position="28"/>
        <end position="106"/>
    </location>
</feature>
<keyword evidence="2" id="KW-0732">Signal</keyword>
<name>A0AAQ3PF92_VIGMU</name>
<dbReference type="AlphaFoldDB" id="A0AAQ3PF92"/>
<keyword evidence="1" id="KW-0812">Transmembrane</keyword>
<dbReference type="Proteomes" id="UP001374535">
    <property type="component" value="Chromosome 1"/>
</dbReference>
<feature type="signal peptide" evidence="2">
    <location>
        <begin position="1"/>
        <end position="27"/>
    </location>
</feature>
<dbReference type="EMBL" id="CP144700">
    <property type="protein sequence ID" value="WVZ25567.1"/>
    <property type="molecule type" value="Genomic_DNA"/>
</dbReference>
<evidence type="ECO:0000313" key="4">
    <source>
        <dbReference type="Proteomes" id="UP001374535"/>
    </source>
</evidence>
<evidence type="ECO:0000256" key="2">
    <source>
        <dbReference type="SAM" id="SignalP"/>
    </source>
</evidence>
<evidence type="ECO:0000256" key="1">
    <source>
        <dbReference type="SAM" id="Phobius"/>
    </source>
</evidence>
<feature type="transmembrane region" description="Helical" evidence="1">
    <location>
        <begin position="39"/>
        <end position="62"/>
    </location>
</feature>
<gene>
    <name evidence="3" type="ORF">V8G54_004111</name>
</gene>
<protein>
    <submittedName>
        <fullName evidence="3">Uncharacterized protein</fullName>
    </submittedName>
</protein>
<sequence>MVRFFLCFLNFLHFLLLSNLNINKSTTVCCMILTAHCCVGVFFIRSIVFLFWQLFILTWLVLSVYKIQHYLNCSKCDTHEVRKCNIDVPQENTVCHPHNCTHCEKK</sequence>
<evidence type="ECO:0000313" key="3">
    <source>
        <dbReference type="EMBL" id="WVZ25567.1"/>
    </source>
</evidence>
<keyword evidence="1" id="KW-1133">Transmembrane helix</keyword>
<reference evidence="3 4" key="1">
    <citation type="journal article" date="2023" name="Life. Sci Alliance">
        <title>Evolutionary insights into 3D genome organization and epigenetic landscape of Vigna mungo.</title>
        <authorList>
            <person name="Junaid A."/>
            <person name="Singh B."/>
            <person name="Bhatia S."/>
        </authorList>
    </citation>
    <scope>NUCLEOTIDE SEQUENCE [LARGE SCALE GENOMIC DNA]</scope>
    <source>
        <strain evidence="3">Urdbean</strain>
    </source>
</reference>
<proteinExistence type="predicted"/>